<dbReference type="Pfam" id="PF02040">
    <property type="entry name" value="ArsB"/>
    <property type="match status" value="1"/>
</dbReference>
<dbReference type="CDD" id="cd01118">
    <property type="entry name" value="ArsB_permease"/>
    <property type="match status" value="1"/>
</dbReference>
<dbReference type="RefSeq" id="WP_121008771.1">
    <property type="nucleotide sequence ID" value="NZ_RCCJ01000001.1"/>
</dbReference>
<accession>A0A497XSG5</accession>
<protein>
    <submittedName>
        <fullName evidence="7">Arsenite efflux membrane protein ArsB</fullName>
    </submittedName>
</protein>
<keyword evidence="8" id="KW-1185">Reference proteome</keyword>
<dbReference type="Proteomes" id="UP000267841">
    <property type="component" value="Unassembled WGS sequence"/>
</dbReference>
<feature type="transmembrane region" description="Helical" evidence="6">
    <location>
        <begin position="59"/>
        <end position="77"/>
    </location>
</feature>
<proteinExistence type="predicted"/>
<organism evidence="7 8">
    <name type="scientific">Hydrogenivirga caldilitoris</name>
    <dbReference type="NCBI Taxonomy" id="246264"/>
    <lineage>
        <taxon>Bacteria</taxon>
        <taxon>Pseudomonadati</taxon>
        <taxon>Aquificota</taxon>
        <taxon>Aquificia</taxon>
        <taxon>Aquificales</taxon>
        <taxon>Aquificaceae</taxon>
        <taxon>Hydrogenivirga</taxon>
    </lineage>
</organism>
<dbReference type="OrthoDB" id="9774335at2"/>
<comment type="caution">
    <text evidence="7">The sequence shown here is derived from an EMBL/GenBank/DDBJ whole genome shotgun (WGS) entry which is preliminary data.</text>
</comment>
<dbReference type="NCBIfam" id="NF011980">
    <property type="entry name" value="PRK15445.1"/>
    <property type="match status" value="1"/>
</dbReference>
<evidence type="ECO:0000256" key="4">
    <source>
        <dbReference type="ARBA" id="ARBA00022989"/>
    </source>
</evidence>
<evidence type="ECO:0000256" key="1">
    <source>
        <dbReference type="ARBA" id="ARBA00004651"/>
    </source>
</evidence>
<feature type="transmembrane region" description="Helical" evidence="6">
    <location>
        <begin position="137"/>
        <end position="158"/>
    </location>
</feature>
<dbReference type="GO" id="GO:0015105">
    <property type="term" value="F:arsenite transmembrane transporter activity"/>
    <property type="evidence" value="ECO:0007669"/>
    <property type="project" value="InterPro"/>
</dbReference>
<evidence type="ECO:0000313" key="8">
    <source>
        <dbReference type="Proteomes" id="UP000267841"/>
    </source>
</evidence>
<dbReference type="PANTHER" id="PTHR43302:SF5">
    <property type="entry name" value="TRANSPORTER ARSB-RELATED"/>
    <property type="match status" value="1"/>
</dbReference>
<keyword evidence="5 6" id="KW-0472">Membrane</keyword>
<keyword evidence="3 6" id="KW-0812">Transmembrane</keyword>
<evidence type="ECO:0000256" key="3">
    <source>
        <dbReference type="ARBA" id="ARBA00022692"/>
    </source>
</evidence>
<evidence type="ECO:0000256" key="6">
    <source>
        <dbReference type="SAM" id="Phobius"/>
    </source>
</evidence>
<feature type="transmembrane region" description="Helical" evidence="6">
    <location>
        <begin position="97"/>
        <end position="125"/>
    </location>
</feature>
<evidence type="ECO:0000256" key="2">
    <source>
        <dbReference type="ARBA" id="ARBA00022475"/>
    </source>
</evidence>
<feature type="transmembrane region" description="Helical" evidence="6">
    <location>
        <begin position="411"/>
        <end position="434"/>
    </location>
</feature>
<feature type="transmembrane region" description="Helical" evidence="6">
    <location>
        <begin position="226"/>
        <end position="244"/>
    </location>
</feature>
<evidence type="ECO:0000256" key="5">
    <source>
        <dbReference type="ARBA" id="ARBA00023136"/>
    </source>
</evidence>
<evidence type="ECO:0000313" key="7">
    <source>
        <dbReference type="EMBL" id="RLJ69863.1"/>
    </source>
</evidence>
<comment type="subcellular location">
    <subcellularLocation>
        <location evidence="1">Cell membrane</location>
        <topology evidence="1">Multi-pass membrane protein</topology>
    </subcellularLocation>
</comment>
<dbReference type="EMBL" id="RCCJ01000001">
    <property type="protein sequence ID" value="RLJ69863.1"/>
    <property type="molecule type" value="Genomic_DNA"/>
</dbReference>
<dbReference type="InterPro" id="IPR000802">
    <property type="entry name" value="Arsenical_pump_ArsB"/>
</dbReference>
<dbReference type="PANTHER" id="PTHR43302">
    <property type="entry name" value="TRANSPORTER ARSB-RELATED"/>
    <property type="match status" value="1"/>
</dbReference>
<gene>
    <name evidence="7" type="ORF">BCF55_0120</name>
</gene>
<feature type="transmembrane region" description="Helical" evidence="6">
    <location>
        <begin position="322"/>
        <end position="341"/>
    </location>
</feature>
<dbReference type="NCBIfam" id="TIGR00935">
    <property type="entry name" value="2a45"/>
    <property type="match status" value="1"/>
</dbReference>
<feature type="transmembrane region" description="Helical" evidence="6">
    <location>
        <begin position="280"/>
        <end position="302"/>
    </location>
</feature>
<feature type="transmembrane region" description="Helical" evidence="6">
    <location>
        <begin position="31"/>
        <end position="52"/>
    </location>
</feature>
<dbReference type="PRINTS" id="PR00758">
    <property type="entry name" value="ARSENICPUMP"/>
</dbReference>
<dbReference type="GO" id="GO:0005886">
    <property type="term" value="C:plasma membrane"/>
    <property type="evidence" value="ECO:0007669"/>
    <property type="project" value="UniProtKB-SubCell"/>
</dbReference>
<name>A0A497XSG5_9AQUI</name>
<keyword evidence="4 6" id="KW-1133">Transmembrane helix</keyword>
<keyword evidence="2" id="KW-1003">Cell membrane</keyword>
<dbReference type="AlphaFoldDB" id="A0A497XSG5"/>
<feature type="transmembrane region" description="Helical" evidence="6">
    <location>
        <begin position="178"/>
        <end position="200"/>
    </location>
</feature>
<feature type="transmembrane region" description="Helical" evidence="6">
    <location>
        <begin position="250"/>
        <end position="268"/>
    </location>
</feature>
<reference evidence="7 8" key="1">
    <citation type="submission" date="2018-10" db="EMBL/GenBank/DDBJ databases">
        <title>Genomic Encyclopedia of Archaeal and Bacterial Type Strains, Phase II (KMG-II): from individual species to whole genera.</title>
        <authorList>
            <person name="Goeker M."/>
        </authorList>
    </citation>
    <scope>NUCLEOTIDE SEQUENCE [LARGE SCALE GENOMIC DNA]</scope>
    <source>
        <strain evidence="7 8">DSM 16510</strain>
    </source>
</reference>
<sequence length="439" mass="48361">MEGFLSLLVFTLTLFLVIVRPFGLGIGWSAWLGAILCLLLGLISVGDVLYIAGIVWDATLAFVLLIFISIILDKAGFFEWFALKAIGLSGGNGLLLFLYLMLLGAFISALFANDGAALMLTPIIYSKVRYLNLPDRYILPYIMGAGFISDTASLPLVISNLTNIITAQFFGIDFWEYAALMLIPNVVSVLLSLSVLFLFYRRDLIKRYEPDILKDKPSHLAIRDPIVFKVGWLTIIVLALIFLFLELLEIKLPVSVVLGFASLLLALSTLPLRVVNLREVFLFTPWKIVFFSVGMYAVVYSFKKVGFTEELSALIRSLSHMGELQAILGTGVLSAFLSAVMNNLPTVMTMNIAVKDAGLSEELTKFLALANLVGTNIGPKLTPIGSLATLLWLHVLEYKGIKIGWGYYMKVGFALTLPVLLGVLVSLWLVYLLLNSPSL</sequence>